<proteinExistence type="predicted"/>
<sequence length="336" mass="37282">MPGQENTRRNARTVEQLEPMYGEASVADALGGNASWVRGQISPNDQKGQTGWLADLYGGIQTGDDWARVNVPVFEQRVADFNRNAGDSQWTWQQTNAEVYGVNIVIWVHDPKDLDKRAEITQAPSHADLEKAAGWNAHELDPTVTQFFYYGENTTTPGGTASDLTAGTQYTWGQFQADNVFSTWTIYRITFEWGWYSTGTFESAYVAEIKLNGMPIYLRPDSGGSGRIANRFYTVTSGDFAGSLEPKTPFELLSVALKTSAVLDTGEDFTLNVDAARGAAYDVNIITEDLFVGSRTSYFATFENRHFRADDVLDFFQTNGSDDTLGMTISYRTVFG</sequence>
<name>A0A0F9BBT6_9ZZZZ</name>
<organism evidence="1">
    <name type="scientific">marine sediment metagenome</name>
    <dbReference type="NCBI Taxonomy" id="412755"/>
    <lineage>
        <taxon>unclassified sequences</taxon>
        <taxon>metagenomes</taxon>
        <taxon>ecological metagenomes</taxon>
    </lineage>
</organism>
<gene>
    <name evidence="1" type="ORF">LCGC14_2746430</name>
</gene>
<evidence type="ECO:0000313" key="1">
    <source>
        <dbReference type="EMBL" id="KKK88114.1"/>
    </source>
</evidence>
<dbReference type="AlphaFoldDB" id="A0A0F9BBT6"/>
<reference evidence="1" key="1">
    <citation type="journal article" date="2015" name="Nature">
        <title>Complex archaea that bridge the gap between prokaryotes and eukaryotes.</title>
        <authorList>
            <person name="Spang A."/>
            <person name="Saw J.H."/>
            <person name="Jorgensen S.L."/>
            <person name="Zaremba-Niedzwiedzka K."/>
            <person name="Martijn J."/>
            <person name="Lind A.E."/>
            <person name="van Eijk R."/>
            <person name="Schleper C."/>
            <person name="Guy L."/>
            <person name="Ettema T.J."/>
        </authorList>
    </citation>
    <scope>NUCLEOTIDE SEQUENCE</scope>
</reference>
<comment type="caution">
    <text evidence="1">The sequence shown here is derived from an EMBL/GenBank/DDBJ whole genome shotgun (WGS) entry which is preliminary data.</text>
</comment>
<accession>A0A0F9BBT6</accession>
<protein>
    <submittedName>
        <fullName evidence="1">Uncharacterized protein</fullName>
    </submittedName>
</protein>
<dbReference type="EMBL" id="LAZR01050102">
    <property type="protein sequence ID" value="KKK88114.1"/>
    <property type="molecule type" value="Genomic_DNA"/>
</dbReference>